<feature type="transmembrane region" description="Helical" evidence="1">
    <location>
        <begin position="26"/>
        <end position="46"/>
    </location>
</feature>
<proteinExistence type="predicted"/>
<dbReference type="EMBL" id="JAGVWD010000049">
    <property type="protein sequence ID" value="MBS3057639.1"/>
    <property type="molecule type" value="Genomic_DNA"/>
</dbReference>
<keyword evidence="1" id="KW-0812">Transmembrane</keyword>
<evidence type="ECO:0000313" key="2">
    <source>
        <dbReference type="EMBL" id="MBS3057639.1"/>
    </source>
</evidence>
<dbReference type="Proteomes" id="UP000677687">
    <property type="component" value="Unassembled WGS sequence"/>
</dbReference>
<keyword evidence="1" id="KW-1133">Transmembrane helix</keyword>
<dbReference type="AlphaFoldDB" id="A0A8T4KWV6"/>
<keyword evidence="1" id="KW-0472">Membrane</keyword>
<evidence type="ECO:0000256" key="1">
    <source>
        <dbReference type="SAM" id="Phobius"/>
    </source>
</evidence>
<protein>
    <submittedName>
        <fullName evidence="2">Uncharacterized protein</fullName>
    </submittedName>
</protein>
<evidence type="ECO:0000313" key="3">
    <source>
        <dbReference type="Proteomes" id="UP000677687"/>
    </source>
</evidence>
<reference evidence="2" key="2">
    <citation type="submission" date="2021-05" db="EMBL/GenBank/DDBJ databases">
        <title>Protein family content uncovers lineage relationships and bacterial pathway maintenance mechanisms in DPANN archaea.</title>
        <authorList>
            <person name="Castelle C.J."/>
            <person name="Meheust R."/>
            <person name="Jaffe A.L."/>
            <person name="Seitz K."/>
            <person name="Gong X."/>
            <person name="Baker B.J."/>
            <person name="Banfield J.F."/>
        </authorList>
    </citation>
    <scope>NUCLEOTIDE SEQUENCE</scope>
    <source>
        <strain evidence="2">RIFCSPHIGHO2_01_FULL_AR10_44_11</strain>
    </source>
</reference>
<name>A0A8T4KWV6_9ARCH</name>
<sequence length="132" mass="15257">MRKHRHHKIQRTLRNKVNHENIEHKVFYALLIIIAIIIGFFVVTTYSPKPTNGNDVLEKIAMGQGAAFLRDNQVDTIALEQFDQKYYQLKSQNGISSDFYVYFEDQNGNVINVDGKKCFGYEGAKETDPKCR</sequence>
<comment type="caution">
    <text evidence="2">The sequence shown here is derived from an EMBL/GenBank/DDBJ whole genome shotgun (WGS) entry which is preliminary data.</text>
</comment>
<reference evidence="2" key="1">
    <citation type="submission" date="2021-03" db="EMBL/GenBank/DDBJ databases">
        <authorList>
            <person name="Jaffe A."/>
        </authorList>
    </citation>
    <scope>NUCLEOTIDE SEQUENCE</scope>
    <source>
        <strain evidence="2">RIFCSPHIGHO2_01_FULL_AR10_44_11</strain>
    </source>
</reference>
<organism evidence="2 3">
    <name type="scientific">Candidatus Iainarchaeum sp</name>
    <dbReference type="NCBI Taxonomy" id="3101447"/>
    <lineage>
        <taxon>Archaea</taxon>
        <taxon>Candidatus Iainarchaeota</taxon>
        <taxon>Candidatus Iainarchaeia</taxon>
        <taxon>Candidatus Iainarchaeales</taxon>
        <taxon>Candidatus Iainarchaeaceae</taxon>
        <taxon>Candidatus Iainarchaeum</taxon>
    </lineage>
</organism>
<gene>
    <name evidence="2" type="ORF">J4415_03355</name>
</gene>
<accession>A0A8T4KWV6</accession>